<keyword evidence="3 7" id="KW-0732">Signal</keyword>
<dbReference type="InterPro" id="IPR009094">
    <property type="entry name" value="DiS-bond_isomerase_DsbC/G_N_sf"/>
</dbReference>
<evidence type="ECO:0000256" key="4">
    <source>
        <dbReference type="ARBA" id="ARBA00022764"/>
    </source>
</evidence>
<dbReference type="EMBL" id="QEOB01000003">
    <property type="protein sequence ID" value="PVX85825.1"/>
    <property type="molecule type" value="Genomic_DNA"/>
</dbReference>
<dbReference type="Pfam" id="PF10411">
    <property type="entry name" value="DsbC_N"/>
    <property type="match status" value="1"/>
</dbReference>
<evidence type="ECO:0000259" key="9">
    <source>
        <dbReference type="Pfam" id="PF13098"/>
    </source>
</evidence>
<sequence>MSIWKPAAVVAAITLAPFGAAHANAAAPEDLIRANLLRAGEKSVGSITPSPVKGLYAVSDNGHTLYVDASGTRVIQGEIFDMQTRENLTEKAAIAALPRVDWKSLPLKDAIVTVKGNGKRKLAVFSDPDCPYCHMLEEKSLPEISNVTIYTFLYPLDGLHPDATRKARLLWCAPDHAAAWDAWMHHGVLPSNAGTCDTPLARNAALGATLHVNGTPGLVFFNGAQVPGAQQASVIEKHLEAVR</sequence>
<comment type="similarity">
    <text evidence="2 7">Belongs to the thioredoxin family. DsbC subfamily.</text>
</comment>
<feature type="chain" id="PRO_5045000165" description="Thiol:disulfide interchange protein" evidence="7">
    <location>
        <begin position="24"/>
        <end position="243"/>
    </location>
</feature>
<evidence type="ECO:0000256" key="5">
    <source>
        <dbReference type="ARBA" id="ARBA00023157"/>
    </source>
</evidence>
<keyword evidence="11" id="KW-1185">Reference proteome</keyword>
<dbReference type="Pfam" id="PF13098">
    <property type="entry name" value="Thioredoxin_2"/>
    <property type="match status" value="1"/>
</dbReference>
<dbReference type="Proteomes" id="UP000245712">
    <property type="component" value="Unassembled WGS sequence"/>
</dbReference>
<comment type="caution">
    <text evidence="10">The sequence shown here is derived from an EMBL/GenBank/DDBJ whole genome shotgun (WGS) entry which is preliminary data.</text>
</comment>
<dbReference type="Gene3D" id="3.10.450.70">
    <property type="entry name" value="Disulphide bond isomerase, DsbC/G, N-terminal"/>
    <property type="match status" value="1"/>
</dbReference>
<reference evidence="10 11" key="1">
    <citation type="submission" date="2018-05" db="EMBL/GenBank/DDBJ databases">
        <title>Genomic Encyclopedia of Type Strains, Phase IV (KMG-V): Genome sequencing to study the core and pangenomes of soil and plant-associated prokaryotes.</title>
        <authorList>
            <person name="Whitman W."/>
        </authorList>
    </citation>
    <scope>NUCLEOTIDE SEQUENCE [LARGE SCALE GENOMIC DNA]</scope>
    <source>
        <strain evidence="10 11">SCZa-39</strain>
    </source>
</reference>
<dbReference type="SUPFAM" id="SSF54423">
    <property type="entry name" value="DsbC/DsbG N-terminal domain-like"/>
    <property type="match status" value="1"/>
</dbReference>
<feature type="signal peptide" evidence="7">
    <location>
        <begin position="1"/>
        <end position="23"/>
    </location>
</feature>
<evidence type="ECO:0000256" key="6">
    <source>
        <dbReference type="ARBA" id="ARBA00023284"/>
    </source>
</evidence>
<keyword evidence="5" id="KW-1015">Disulfide bond</keyword>
<dbReference type="InterPro" id="IPR051470">
    <property type="entry name" value="Thiol:disulfide_interchange"/>
</dbReference>
<dbReference type="PANTHER" id="PTHR35272">
    <property type="entry name" value="THIOL:DISULFIDE INTERCHANGE PROTEIN DSBC-RELATED"/>
    <property type="match status" value="1"/>
</dbReference>
<feature type="domain" description="Thioredoxin-like fold" evidence="9">
    <location>
        <begin position="114"/>
        <end position="239"/>
    </location>
</feature>
<dbReference type="InterPro" id="IPR033954">
    <property type="entry name" value="DiS-bond_Isoase_DsbC/G"/>
</dbReference>
<feature type="domain" description="Disulphide bond isomerase DsbC/G N-terminal" evidence="8">
    <location>
        <begin position="23"/>
        <end position="90"/>
    </location>
</feature>
<evidence type="ECO:0000256" key="3">
    <source>
        <dbReference type="ARBA" id="ARBA00022729"/>
    </source>
</evidence>
<evidence type="ECO:0000256" key="7">
    <source>
        <dbReference type="RuleBase" id="RU364038"/>
    </source>
</evidence>
<keyword evidence="6 7" id="KW-0676">Redox-active center</keyword>
<evidence type="ECO:0000256" key="1">
    <source>
        <dbReference type="ARBA" id="ARBA00004418"/>
    </source>
</evidence>
<organism evidence="10 11">
    <name type="scientific">Paraburkholderia unamae</name>
    <dbReference type="NCBI Taxonomy" id="219649"/>
    <lineage>
        <taxon>Bacteria</taxon>
        <taxon>Pseudomonadati</taxon>
        <taxon>Pseudomonadota</taxon>
        <taxon>Betaproteobacteria</taxon>
        <taxon>Burkholderiales</taxon>
        <taxon>Burkholderiaceae</taxon>
        <taxon>Paraburkholderia</taxon>
    </lineage>
</organism>
<protein>
    <recommendedName>
        <fullName evidence="7">Thiol:disulfide interchange protein</fullName>
    </recommendedName>
</protein>
<dbReference type="RefSeq" id="WP_116610316.1">
    <property type="nucleotide sequence ID" value="NZ_QEOB01000003.1"/>
</dbReference>
<dbReference type="SUPFAM" id="SSF52833">
    <property type="entry name" value="Thioredoxin-like"/>
    <property type="match status" value="1"/>
</dbReference>
<dbReference type="InterPro" id="IPR018950">
    <property type="entry name" value="DiS-bond_isomerase_DsbC/G_N"/>
</dbReference>
<proteinExistence type="inferred from homology"/>
<dbReference type="CDD" id="cd03020">
    <property type="entry name" value="DsbA_DsbC_DsbG"/>
    <property type="match status" value="1"/>
</dbReference>
<dbReference type="PANTHER" id="PTHR35272:SF3">
    <property type="entry name" value="THIOL:DISULFIDE INTERCHANGE PROTEIN DSBC"/>
    <property type="match status" value="1"/>
</dbReference>
<evidence type="ECO:0000256" key="2">
    <source>
        <dbReference type="ARBA" id="ARBA00009813"/>
    </source>
</evidence>
<dbReference type="InterPro" id="IPR012336">
    <property type="entry name" value="Thioredoxin-like_fold"/>
</dbReference>
<accession>A0ABX5KWF8</accession>
<dbReference type="InterPro" id="IPR036249">
    <property type="entry name" value="Thioredoxin-like_sf"/>
</dbReference>
<evidence type="ECO:0000259" key="8">
    <source>
        <dbReference type="Pfam" id="PF10411"/>
    </source>
</evidence>
<dbReference type="Gene3D" id="3.40.30.10">
    <property type="entry name" value="Glutaredoxin"/>
    <property type="match status" value="1"/>
</dbReference>
<keyword evidence="4 7" id="KW-0574">Periplasm</keyword>
<comment type="subcellular location">
    <subcellularLocation>
        <location evidence="1 7">Periplasm</location>
    </subcellularLocation>
</comment>
<comment type="function">
    <text evidence="7">Required for disulfide bond formation in some periplasmic proteins. Acts by transferring its disulfide bond to other proteins and is reduced in the process.</text>
</comment>
<gene>
    <name evidence="10" type="ORF">C7402_103403</name>
</gene>
<evidence type="ECO:0000313" key="11">
    <source>
        <dbReference type="Proteomes" id="UP000245712"/>
    </source>
</evidence>
<name>A0ABX5KWF8_9BURK</name>
<evidence type="ECO:0000313" key="10">
    <source>
        <dbReference type="EMBL" id="PVX85825.1"/>
    </source>
</evidence>